<evidence type="ECO:0000313" key="3">
    <source>
        <dbReference type="Proteomes" id="UP000478417"/>
    </source>
</evidence>
<dbReference type="PANTHER" id="PTHR22642:SF2">
    <property type="entry name" value="PROTEIN LONG AFTER FAR-RED 3"/>
    <property type="match status" value="1"/>
</dbReference>
<dbReference type="Gene3D" id="2.30.40.10">
    <property type="entry name" value="Urease, subunit C, domain 1"/>
    <property type="match status" value="1"/>
</dbReference>
<gene>
    <name evidence="2" type="ORF">G0Q06_14220</name>
</gene>
<dbReference type="SUPFAM" id="SSF51338">
    <property type="entry name" value="Composite domain of metallo-dependent hydrolases"/>
    <property type="match status" value="1"/>
</dbReference>
<dbReference type="Pfam" id="PF03891">
    <property type="entry name" value="DUF333"/>
    <property type="match status" value="1"/>
</dbReference>
<keyword evidence="3" id="KW-1185">Reference proteome</keyword>
<dbReference type="Proteomes" id="UP000478417">
    <property type="component" value="Unassembled WGS sequence"/>
</dbReference>
<dbReference type="GO" id="GO:0016810">
    <property type="term" value="F:hydrolase activity, acting on carbon-nitrogen (but not peptide) bonds"/>
    <property type="evidence" value="ECO:0007669"/>
    <property type="project" value="InterPro"/>
</dbReference>
<protein>
    <submittedName>
        <fullName evidence="2">Amidohydrolase family protein</fullName>
    </submittedName>
</protein>
<name>A0A6B2M4C4_9BACT</name>
<proteinExistence type="predicted"/>
<comment type="caution">
    <text evidence="2">The sequence shown here is derived from an EMBL/GenBank/DDBJ whole genome shotgun (WGS) entry which is preliminary data.</text>
</comment>
<evidence type="ECO:0000259" key="1">
    <source>
        <dbReference type="Pfam" id="PF07969"/>
    </source>
</evidence>
<dbReference type="Gene3D" id="3.10.310.70">
    <property type="match status" value="1"/>
</dbReference>
<dbReference type="AlphaFoldDB" id="A0A6B2M4C4"/>
<organism evidence="2 3">
    <name type="scientific">Oceanipulchritudo coccoides</name>
    <dbReference type="NCBI Taxonomy" id="2706888"/>
    <lineage>
        <taxon>Bacteria</taxon>
        <taxon>Pseudomonadati</taxon>
        <taxon>Verrucomicrobiota</taxon>
        <taxon>Opitutia</taxon>
        <taxon>Puniceicoccales</taxon>
        <taxon>Oceanipulchritudinaceae</taxon>
        <taxon>Oceanipulchritudo</taxon>
    </lineage>
</organism>
<evidence type="ECO:0000313" key="2">
    <source>
        <dbReference type="EMBL" id="NDV63613.1"/>
    </source>
</evidence>
<keyword evidence="2" id="KW-0378">Hydrolase</keyword>
<accession>A0A6B2M4C4</accession>
<sequence>GQRGICTLPDGTGMDAWEFFRDNHSQAGTAAGAPAVADKIWFGGPILTMRDDAMRAEAIAEKAGEIIAVGPADTVLRHRGADTQMIDLAGGTLLPGFVDAHGHVFMIGVQALSANLLPAPDGEVNSIPDLQRIMRTYAETFGDRVQRAGLILGFGYDDSQLVEQRHPTRDELDAIASDIPVFVLHQS</sequence>
<dbReference type="InterPro" id="IPR013108">
    <property type="entry name" value="Amidohydro_3"/>
</dbReference>
<dbReference type="PANTHER" id="PTHR22642">
    <property type="entry name" value="IMIDAZOLONEPROPIONASE"/>
    <property type="match status" value="1"/>
</dbReference>
<dbReference type="EMBL" id="JAAGNX010000014">
    <property type="protein sequence ID" value="NDV63613.1"/>
    <property type="molecule type" value="Genomic_DNA"/>
</dbReference>
<dbReference type="Pfam" id="PF07969">
    <property type="entry name" value="Amidohydro_3"/>
    <property type="match status" value="1"/>
</dbReference>
<dbReference type="InterPro" id="IPR011059">
    <property type="entry name" value="Metal-dep_hydrolase_composite"/>
</dbReference>
<feature type="domain" description="Amidohydrolase 3" evidence="1">
    <location>
        <begin position="84"/>
        <end position="186"/>
    </location>
</feature>
<reference evidence="2 3" key="1">
    <citation type="submission" date="2020-02" db="EMBL/GenBank/DDBJ databases">
        <title>Albibacoteraceae fam. nov., the first described family within the subdivision 4 Verrucomicrobia.</title>
        <authorList>
            <person name="Xi F."/>
        </authorList>
    </citation>
    <scope>NUCLEOTIDE SEQUENCE [LARGE SCALE GENOMIC DNA]</scope>
    <source>
        <strain evidence="2 3">CK1056</strain>
    </source>
</reference>
<feature type="non-terminal residue" evidence="2">
    <location>
        <position position="187"/>
    </location>
</feature>
<feature type="non-terminal residue" evidence="2">
    <location>
        <position position="1"/>
    </location>
</feature>
<dbReference type="InterPro" id="IPR005590">
    <property type="entry name" value="DUF333"/>
</dbReference>
<dbReference type="Gene3D" id="3.20.20.140">
    <property type="entry name" value="Metal-dependent hydrolases"/>
    <property type="match status" value="1"/>
</dbReference>